<keyword evidence="4" id="KW-0456">Lyase</keyword>
<comment type="similarity">
    <text evidence="2">Belongs to the Orn/Lys/Arg decarboxylase class-II family.</text>
</comment>
<feature type="active site" description="Proton donor" evidence="8">
    <location>
        <position position="324"/>
    </location>
</feature>
<dbReference type="InterPro" id="IPR022653">
    <property type="entry name" value="De-COase2_pyr-phos_BS"/>
</dbReference>
<dbReference type="Gene3D" id="2.40.37.10">
    <property type="entry name" value="Lyase, Ornithine Decarboxylase, Chain A, domain 1"/>
    <property type="match status" value="1"/>
</dbReference>
<dbReference type="PROSITE" id="PS00878">
    <property type="entry name" value="ODR_DC_2_1"/>
    <property type="match status" value="1"/>
</dbReference>
<evidence type="ECO:0000259" key="9">
    <source>
        <dbReference type="Pfam" id="PF02784"/>
    </source>
</evidence>
<evidence type="ECO:0000256" key="4">
    <source>
        <dbReference type="ARBA" id="ARBA00023239"/>
    </source>
</evidence>
<protein>
    <recommendedName>
        <fullName evidence="6">ornithine decarboxylase</fullName>
        <ecNumber evidence="6">4.1.1.17</ecNumber>
    </recommendedName>
</protein>
<dbReference type="AlphaFoldDB" id="A0A7C9HK64"/>
<proteinExistence type="inferred from homology"/>
<evidence type="ECO:0000256" key="6">
    <source>
        <dbReference type="ARBA" id="ARBA00034138"/>
    </source>
</evidence>
<dbReference type="Gene3D" id="3.20.20.10">
    <property type="entry name" value="Alanine racemase"/>
    <property type="match status" value="1"/>
</dbReference>
<dbReference type="PANTHER" id="PTHR11482">
    <property type="entry name" value="ARGININE/DIAMINOPIMELATE/ORNITHINE DECARBOXYLASE"/>
    <property type="match status" value="1"/>
</dbReference>
<dbReference type="Pfam" id="PF02784">
    <property type="entry name" value="Orn_Arg_deC_N"/>
    <property type="match status" value="1"/>
</dbReference>
<dbReference type="GO" id="GO:0005737">
    <property type="term" value="C:cytoplasm"/>
    <property type="evidence" value="ECO:0007669"/>
    <property type="project" value="TreeGrafter"/>
</dbReference>
<sequence length="376" mass="39557">MRADPLWRDPMAHLVRVRPDTAVMYFSPAVLQATARRFRAGFDGLVTYAVKANPRAEVLENLVAAGVGAFDVASPQEMRAARAVLPDAVLHYNNPVRSCEEVAFGISMGVASWSVDCATELDKLADVPRTAEVSVRLALPVAGAAYDFGDKFGAGVGEAVQLLRRVAQMGFIPAMTFHPGTQCTDANAWAAYVRACAEVARQAGVRLARLNVGGGFAAHRTGAAGPDLEAVFERIRGEVSAAFGACAPELVCEPGRAMVNDAFTLAARVKALRAGGAVFINDGIYGGLAELRDIAPGDRISVHTPGGAKRGGAMGARIVYGPTCDSLDRLPEPVSLPDDLAEGDYLLFHGQGAYSLSIATRFNGYGPGEPVTVARV</sequence>
<evidence type="ECO:0000256" key="7">
    <source>
        <dbReference type="ARBA" id="ARBA00049127"/>
    </source>
</evidence>
<gene>
    <name evidence="10" type="ORF">FH759_12565</name>
</gene>
<evidence type="ECO:0000256" key="1">
    <source>
        <dbReference type="ARBA" id="ARBA00001933"/>
    </source>
</evidence>
<evidence type="ECO:0000256" key="5">
    <source>
        <dbReference type="ARBA" id="ARBA00034115"/>
    </source>
</evidence>
<feature type="modified residue" description="N6-(pyridoxal phosphate)lysine" evidence="8">
    <location>
        <position position="51"/>
    </location>
</feature>
<reference evidence="10 11" key="1">
    <citation type="submission" date="2019-06" db="EMBL/GenBank/DDBJ databases">
        <title>Enrichment of Autotrophic Halophilic Microorganisms from Red Sea Brine Pool Using Microbial Electrosynthesis System.</title>
        <authorList>
            <person name="Alqahtani M.F."/>
            <person name="Bajracharya S."/>
            <person name="Katuri K.P."/>
            <person name="Ali M."/>
            <person name="Saikaly P.E."/>
        </authorList>
    </citation>
    <scope>NUCLEOTIDE SEQUENCE [LARGE SCALE GENOMIC DNA]</scope>
    <source>
        <strain evidence="10">MES6</strain>
    </source>
</reference>
<evidence type="ECO:0000256" key="8">
    <source>
        <dbReference type="PIRSR" id="PIRSR600183-50"/>
    </source>
</evidence>
<dbReference type="SUPFAM" id="SSF51419">
    <property type="entry name" value="PLP-binding barrel"/>
    <property type="match status" value="1"/>
</dbReference>
<dbReference type="InterPro" id="IPR029066">
    <property type="entry name" value="PLP-binding_barrel"/>
</dbReference>
<dbReference type="InterPro" id="IPR009006">
    <property type="entry name" value="Ala_racemase/Decarboxylase_C"/>
</dbReference>
<evidence type="ECO:0000313" key="11">
    <source>
        <dbReference type="Proteomes" id="UP000483078"/>
    </source>
</evidence>
<dbReference type="InterPro" id="IPR000183">
    <property type="entry name" value="Orn/DAP/Arg_de-COase"/>
</dbReference>
<comment type="catalytic activity">
    <reaction evidence="7">
        <text>L-ornithine + H(+) = putrescine + CO2</text>
        <dbReference type="Rhea" id="RHEA:22964"/>
        <dbReference type="ChEBI" id="CHEBI:15378"/>
        <dbReference type="ChEBI" id="CHEBI:16526"/>
        <dbReference type="ChEBI" id="CHEBI:46911"/>
        <dbReference type="ChEBI" id="CHEBI:326268"/>
        <dbReference type="EC" id="4.1.1.17"/>
    </reaction>
</comment>
<dbReference type="GO" id="GO:0004586">
    <property type="term" value="F:ornithine decarboxylase activity"/>
    <property type="evidence" value="ECO:0007669"/>
    <property type="project" value="UniProtKB-EC"/>
</dbReference>
<dbReference type="Proteomes" id="UP000483078">
    <property type="component" value="Unassembled WGS sequence"/>
</dbReference>
<organism evidence="10 11">
    <name type="scientific">Sediminimonas qiaohouensis</name>
    <dbReference type="NCBI Taxonomy" id="552061"/>
    <lineage>
        <taxon>Bacteria</taxon>
        <taxon>Pseudomonadati</taxon>
        <taxon>Pseudomonadota</taxon>
        <taxon>Alphaproteobacteria</taxon>
        <taxon>Rhodobacterales</taxon>
        <taxon>Roseobacteraceae</taxon>
        <taxon>Sediminimonas</taxon>
    </lineage>
</organism>
<evidence type="ECO:0000256" key="2">
    <source>
        <dbReference type="ARBA" id="ARBA00008872"/>
    </source>
</evidence>
<evidence type="ECO:0000256" key="3">
    <source>
        <dbReference type="ARBA" id="ARBA00022898"/>
    </source>
</evidence>
<dbReference type="PRINTS" id="PR01182">
    <property type="entry name" value="ORNDCRBXLASE"/>
</dbReference>
<keyword evidence="3 8" id="KW-0663">Pyridoxal phosphate</keyword>
<dbReference type="EMBL" id="VENJ01000018">
    <property type="protein sequence ID" value="MTJ05512.1"/>
    <property type="molecule type" value="Genomic_DNA"/>
</dbReference>
<dbReference type="EC" id="4.1.1.17" evidence="6"/>
<evidence type="ECO:0000313" key="10">
    <source>
        <dbReference type="EMBL" id="MTJ05512.1"/>
    </source>
</evidence>
<dbReference type="PRINTS" id="PR01179">
    <property type="entry name" value="ODADCRBXLASE"/>
</dbReference>
<dbReference type="CDD" id="cd00622">
    <property type="entry name" value="PLPDE_III_ODC"/>
    <property type="match status" value="1"/>
</dbReference>
<dbReference type="GO" id="GO:0033387">
    <property type="term" value="P:putrescine biosynthetic process from arginine, via ornithine"/>
    <property type="evidence" value="ECO:0007669"/>
    <property type="project" value="TreeGrafter"/>
</dbReference>
<dbReference type="InterPro" id="IPR002433">
    <property type="entry name" value="Orn_de-COase"/>
</dbReference>
<comment type="caution">
    <text evidence="10">The sequence shown here is derived from an EMBL/GenBank/DDBJ whole genome shotgun (WGS) entry which is preliminary data.</text>
</comment>
<dbReference type="PANTHER" id="PTHR11482:SF6">
    <property type="entry name" value="ORNITHINE DECARBOXYLASE 1-RELATED"/>
    <property type="match status" value="1"/>
</dbReference>
<dbReference type="InterPro" id="IPR022644">
    <property type="entry name" value="De-COase2_N"/>
</dbReference>
<feature type="domain" description="Orn/DAP/Arg decarboxylase 2 N-terminal" evidence="9">
    <location>
        <begin position="35"/>
        <end position="259"/>
    </location>
</feature>
<accession>A0A7C9HK64</accession>
<dbReference type="SUPFAM" id="SSF50621">
    <property type="entry name" value="Alanine racemase C-terminal domain-like"/>
    <property type="match status" value="1"/>
</dbReference>
<comment type="pathway">
    <text evidence="5">Amine and polyamine biosynthesis; putrescine biosynthesis via L-ornithine pathway; putrescine from L-ornithine: step 1/1.</text>
</comment>
<name>A0A7C9HK64_9RHOB</name>
<comment type="cofactor">
    <cofactor evidence="1 8">
        <name>pyridoxal 5'-phosphate</name>
        <dbReference type="ChEBI" id="CHEBI:597326"/>
    </cofactor>
</comment>